<name>A0ABT8KU81_9BACT</name>
<feature type="transmembrane region" description="Helical" evidence="5">
    <location>
        <begin position="6"/>
        <end position="25"/>
    </location>
</feature>
<dbReference type="InterPro" id="IPR004481">
    <property type="entry name" value="K/Na/Ca-exchanger"/>
</dbReference>
<evidence type="ECO:0000256" key="2">
    <source>
        <dbReference type="ARBA" id="ARBA00022692"/>
    </source>
</evidence>
<feature type="transmembrane region" description="Helical" evidence="5">
    <location>
        <begin position="238"/>
        <end position="260"/>
    </location>
</feature>
<feature type="transmembrane region" description="Helical" evidence="5">
    <location>
        <begin position="109"/>
        <end position="127"/>
    </location>
</feature>
<evidence type="ECO:0000256" key="3">
    <source>
        <dbReference type="ARBA" id="ARBA00022989"/>
    </source>
</evidence>
<accession>A0ABT8KU81</accession>
<keyword evidence="3 5" id="KW-1133">Transmembrane helix</keyword>
<feature type="transmembrane region" description="Helical" evidence="5">
    <location>
        <begin position="169"/>
        <end position="191"/>
    </location>
</feature>
<dbReference type="Gene3D" id="1.20.1420.30">
    <property type="entry name" value="NCX, central ion-binding region"/>
    <property type="match status" value="1"/>
</dbReference>
<keyword evidence="2 5" id="KW-0812">Transmembrane</keyword>
<evidence type="ECO:0000313" key="7">
    <source>
        <dbReference type="EMBL" id="MDN5203923.1"/>
    </source>
</evidence>
<evidence type="ECO:0000313" key="8">
    <source>
        <dbReference type="Proteomes" id="UP001172082"/>
    </source>
</evidence>
<gene>
    <name evidence="7" type="ORF">QQ008_21200</name>
</gene>
<dbReference type="InterPro" id="IPR044880">
    <property type="entry name" value="NCX_ion-bd_dom_sf"/>
</dbReference>
<protein>
    <submittedName>
        <fullName evidence="7">Sodium:calcium antiporter</fullName>
    </submittedName>
</protein>
<dbReference type="PANTHER" id="PTHR10846">
    <property type="entry name" value="SODIUM/POTASSIUM/CALCIUM EXCHANGER"/>
    <property type="match status" value="1"/>
</dbReference>
<dbReference type="PANTHER" id="PTHR10846:SF8">
    <property type="entry name" value="INNER MEMBRANE PROTEIN YRBG"/>
    <property type="match status" value="1"/>
</dbReference>
<dbReference type="EMBL" id="JAUJEA010000009">
    <property type="protein sequence ID" value="MDN5203923.1"/>
    <property type="molecule type" value="Genomic_DNA"/>
</dbReference>
<evidence type="ECO:0000256" key="4">
    <source>
        <dbReference type="ARBA" id="ARBA00023136"/>
    </source>
</evidence>
<feature type="transmembrane region" description="Helical" evidence="5">
    <location>
        <begin position="203"/>
        <end position="226"/>
    </location>
</feature>
<comment type="caution">
    <text evidence="7">The sequence shown here is derived from an EMBL/GenBank/DDBJ whole genome shotgun (WGS) entry which is preliminary data.</text>
</comment>
<keyword evidence="8" id="KW-1185">Reference proteome</keyword>
<feature type="transmembrane region" description="Helical" evidence="5">
    <location>
        <begin position="37"/>
        <end position="60"/>
    </location>
</feature>
<proteinExistence type="predicted"/>
<feature type="transmembrane region" description="Helical" evidence="5">
    <location>
        <begin position="133"/>
        <end position="149"/>
    </location>
</feature>
<dbReference type="InterPro" id="IPR004837">
    <property type="entry name" value="NaCa_Exmemb"/>
</dbReference>
<organism evidence="7 8">
    <name type="scientific">Splendidivirga corallicola</name>
    <dbReference type="NCBI Taxonomy" id="3051826"/>
    <lineage>
        <taxon>Bacteria</taxon>
        <taxon>Pseudomonadati</taxon>
        <taxon>Bacteroidota</taxon>
        <taxon>Cytophagia</taxon>
        <taxon>Cytophagales</taxon>
        <taxon>Splendidivirgaceae</taxon>
        <taxon>Splendidivirga</taxon>
    </lineage>
</organism>
<comment type="subcellular location">
    <subcellularLocation>
        <location evidence="1">Membrane</location>
        <topology evidence="1">Multi-pass membrane protein</topology>
    </subcellularLocation>
</comment>
<dbReference type="RefSeq" id="WP_346753947.1">
    <property type="nucleotide sequence ID" value="NZ_JAUJEA010000009.1"/>
</dbReference>
<keyword evidence="4 5" id="KW-0472">Membrane</keyword>
<dbReference type="Pfam" id="PF01699">
    <property type="entry name" value="Na_Ca_ex"/>
    <property type="match status" value="2"/>
</dbReference>
<evidence type="ECO:0000256" key="5">
    <source>
        <dbReference type="SAM" id="Phobius"/>
    </source>
</evidence>
<reference evidence="7" key="1">
    <citation type="submission" date="2023-06" db="EMBL/GenBank/DDBJ databases">
        <title>Genomic of Parafulvivirga corallium.</title>
        <authorList>
            <person name="Wang G."/>
        </authorList>
    </citation>
    <scope>NUCLEOTIDE SEQUENCE</scope>
    <source>
        <strain evidence="7">BMA10</strain>
    </source>
</reference>
<feature type="transmembrane region" description="Helical" evidence="5">
    <location>
        <begin position="266"/>
        <end position="283"/>
    </location>
</feature>
<sequence>MNVVFLFIALLGLWLGTELIIKGALNIANYYNLSQMFIGLSVLAIGTDLPEMVISISGSIQHLKGTQTSGVIVGNALGSCFAQVSIVLGISGLAGYLTLTKKHLKYDGIVLLGSIALLFLFALDGIISRIEGISLLIVYTIYYLSLFHNENFASKIKTTKSDKRIWQDLFFLISGALVVIFCADRVVHHAVILAESWGVKQSFIGIILIGLGTSLPELAISINAALKKASGLSVGNLIGSNIFDLLMPIGAGATIIPLSFDKNLNLIDLPLLFALTILLLFFFKKRKGLQRNEAISLITIYIGYIIFKLSEIAF</sequence>
<feature type="domain" description="Sodium/calcium exchanger membrane region" evidence="6">
    <location>
        <begin position="3"/>
        <end position="144"/>
    </location>
</feature>
<feature type="domain" description="Sodium/calcium exchanger membrane region" evidence="6">
    <location>
        <begin position="170"/>
        <end position="308"/>
    </location>
</feature>
<dbReference type="Proteomes" id="UP001172082">
    <property type="component" value="Unassembled WGS sequence"/>
</dbReference>
<evidence type="ECO:0000259" key="6">
    <source>
        <dbReference type="Pfam" id="PF01699"/>
    </source>
</evidence>
<feature type="transmembrane region" description="Helical" evidence="5">
    <location>
        <begin position="72"/>
        <end position="97"/>
    </location>
</feature>
<feature type="transmembrane region" description="Helical" evidence="5">
    <location>
        <begin position="295"/>
        <end position="313"/>
    </location>
</feature>
<evidence type="ECO:0000256" key="1">
    <source>
        <dbReference type="ARBA" id="ARBA00004141"/>
    </source>
</evidence>